<dbReference type="Pfam" id="PF13794">
    <property type="entry name" value="MiaE_2"/>
    <property type="match status" value="1"/>
</dbReference>
<reference evidence="2 3" key="1">
    <citation type="journal article" date="2019" name="Int. J. Syst. Evol. Microbiol.">
        <title>The Global Catalogue of Microorganisms (GCM) 10K type strain sequencing project: providing services to taxonomists for standard genome sequencing and annotation.</title>
        <authorList>
            <consortium name="The Broad Institute Genomics Platform"/>
            <consortium name="The Broad Institute Genome Sequencing Center for Infectious Disease"/>
            <person name="Wu L."/>
            <person name="Ma J."/>
        </authorList>
    </citation>
    <scope>NUCLEOTIDE SEQUENCE [LARGE SCALE GENOMIC DNA]</scope>
    <source>
        <strain evidence="2 3">JCM 14588</strain>
    </source>
</reference>
<organism evidence="2 3">
    <name type="scientific">Dermacoccus barathri</name>
    <dbReference type="NCBI Taxonomy" id="322601"/>
    <lineage>
        <taxon>Bacteria</taxon>
        <taxon>Bacillati</taxon>
        <taxon>Actinomycetota</taxon>
        <taxon>Actinomycetes</taxon>
        <taxon>Micrococcales</taxon>
        <taxon>Dermacoccaceae</taxon>
        <taxon>Dermacoccus</taxon>
    </lineage>
</organism>
<dbReference type="InterPro" id="IPR009078">
    <property type="entry name" value="Ferritin-like_SF"/>
</dbReference>
<keyword evidence="3" id="KW-1185">Reference proteome</keyword>
<comment type="caution">
    <text evidence="2">The sequence shown here is derived from an EMBL/GenBank/DDBJ whole genome shotgun (WGS) entry which is preliminary data.</text>
</comment>
<evidence type="ECO:0000313" key="2">
    <source>
        <dbReference type="EMBL" id="GAA1547195.1"/>
    </source>
</evidence>
<accession>A0ABN2BT83</accession>
<dbReference type="Gene3D" id="1.20.1260.10">
    <property type="match status" value="1"/>
</dbReference>
<feature type="domain" description="Ferritin-like" evidence="1">
    <location>
        <begin position="21"/>
        <end position="203"/>
    </location>
</feature>
<dbReference type="SUPFAM" id="SSF47240">
    <property type="entry name" value="Ferritin-like"/>
    <property type="match status" value="1"/>
</dbReference>
<sequence>MSDSVTPAPATAVLRTLDDPDYRAGVVDLLSVIAYGELSGAFATVDDASRAPRLDHKLALARMARMDFDHYEELAARLREIGAEPESSMEPFTAAIDEWHRRTPPADWYEGLMKAYAGSAIANDFYAEIARYVDPETRALVERAVGADEQDAFVKQVLAEAIAQDPRLGSRLALWGRRLVGEALSQAQRVAASHDALTALLVDDGSGVGADLAELTRMFERLTTNHSERMQALGLTA</sequence>
<dbReference type="CDD" id="cd00657">
    <property type="entry name" value="Ferritin_like"/>
    <property type="match status" value="1"/>
</dbReference>
<dbReference type="EMBL" id="BAAANV010000037">
    <property type="protein sequence ID" value="GAA1547195.1"/>
    <property type="molecule type" value="Genomic_DNA"/>
</dbReference>
<protein>
    <submittedName>
        <fullName evidence="2">Ferritin-like domain-containing protein</fullName>
    </submittedName>
</protein>
<evidence type="ECO:0000313" key="3">
    <source>
        <dbReference type="Proteomes" id="UP001501288"/>
    </source>
</evidence>
<dbReference type="InterPro" id="IPR059125">
    <property type="entry name" value="Ferritin_actino"/>
</dbReference>
<gene>
    <name evidence="2" type="ORF">GCM10009762_20690</name>
</gene>
<dbReference type="Proteomes" id="UP001501288">
    <property type="component" value="Unassembled WGS sequence"/>
</dbReference>
<proteinExistence type="predicted"/>
<name>A0ABN2BT83_9MICO</name>
<dbReference type="RefSeq" id="WP_047310299.1">
    <property type="nucleotide sequence ID" value="NZ_BAAANV010000037.1"/>
</dbReference>
<dbReference type="InterPro" id="IPR012347">
    <property type="entry name" value="Ferritin-like"/>
</dbReference>
<evidence type="ECO:0000259" key="1">
    <source>
        <dbReference type="Pfam" id="PF13794"/>
    </source>
</evidence>